<evidence type="ECO:0008006" key="5">
    <source>
        <dbReference type="Google" id="ProtNLM"/>
    </source>
</evidence>
<dbReference type="Pfam" id="PF00106">
    <property type="entry name" value="adh_short"/>
    <property type="match status" value="1"/>
</dbReference>
<dbReference type="Gene3D" id="3.40.50.720">
    <property type="entry name" value="NAD(P)-binding Rossmann-like Domain"/>
    <property type="match status" value="1"/>
</dbReference>
<gene>
    <name evidence="3" type="ORF">WJX73_000810</name>
</gene>
<evidence type="ECO:0000313" key="3">
    <source>
        <dbReference type="EMBL" id="KAK9810705.1"/>
    </source>
</evidence>
<dbReference type="Proteomes" id="UP001465755">
    <property type="component" value="Unassembled WGS sequence"/>
</dbReference>
<reference evidence="3 4" key="1">
    <citation type="journal article" date="2024" name="Nat. Commun.">
        <title>Phylogenomics reveals the evolutionary origins of lichenization in chlorophyte algae.</title>
        <authorList>
            <person name="Puginier C."/>
            <person name="Libourel C."/>
            <person name="Otte J."/>
            <person name="Skaloud P."/>
            <person name="Haon M."/>
            <person name="Grisel S."/>
            <person name="Petersen M."/>
            <person name="Berrin J.G."/>
            <person name="Delaux P.M."/>
            <person name="Dal Grande F."/>
            <person name="Keller J."/>
        </authorList>
    </citation>
    <scope>NUCLEOTIDE SEQUENCE [LARGE SCALE GENOMIC DNA]</scope>
    <source>
        <strain evidence="3 4">SAG 2036</strain>
    </source>
</reference>
<dbReference type="PRINTS" id="PR00081">
    <property type="entry name" value="GDHRDH"/>
</dbReference>
<dbReference type="InterPro" id="IPR002347">
    <property type="entry name" value="SDR_fam"/>
</dbReference>
<protein>
    <recommendedName>
        <fullName evidence="5">Protochlorophyllide reductase</fullName>
    </recommendedName>
</protein>
<dbReference type="EMBL" id="JALJOQ010000014">
    <property type="protein sequence ID" value="KAK9810705.1"/>
    <property type="molecule type" value="Genomic_DNA"/>
</dbReference>
<sequence length="194" mass="21395">MLRSLSDVQRILTCTFWQRLTYRPPFHPCAYVSYPEEADLSHLTALITGGSSGIGFQTALYLAKQGASVIFTSRSKESGAAAIEQMKHETGKALPDKGYNMHVQCICLDLSNLKDIEPFVAQAIVALAGRKLDILVLNAGIMDVPHQKTEQGHEITFAANHLGHFLLTKKLLPYINRPGRVVVVSGELFVFARD</sequence>
<keyword evidence="2" id="KW-0560">Oxidoreductase</keyword>
<evidence type="ECO:0000256" key="1">
    <source>
        <dbReference type="ARBA" id="ARBA00006484"/>
    </source>
</evidence>
<accession>A0AAW1PLL1</accession>
<dbReference type="SUPFAM" id="SSF51735">
    <property type="entry name" value="NAD(P)-binding Rossmann-fold domains"/>
    <property type="match status" value="1"/>
</dbReference>
<dbReference type="InterPro" id="IPR036291">
    <property type="entry name" value="NAD(P)-bd_dom_sf"/>
</dbReference>
<name>A0AAW1PLL1_9CHLO</name>
<evidence type="ECO:0000256" key="2">
    <source>
        <dbReference type="ARBA" id="ARBA00023002"/>
    </source>
</evidence>
<dbReference type="AlphaFoldDB" id="A0AAW1PLL1"/>
<comment type="caution">
    <text evidence="3">The sequence shown here is derived from an EMBL/GenBank/DDBJ whole genome shotgun (WGS) entry which is preliminary data.</text>
</comment>
<dbReference type="GO" id="GO:0016491">
    <property type="term" value="F:oxidoreductase activity"/>
    <property type="evidence" value="ECO:0007669"/>
    <property type="project" value="UniProtKB-KW"/>
</dbReference>
<comment type="similarity">
    <text evidence="1">Belongs to the short-chain dehydrogenases/reductases (SDR) family.</text>
</comment>
<dbReference type="PANTHER" id="PTHR24320">
    <property type="entry name" value="RETINOL DEHYDROGENASE"/>
    <property type="match status" value="1"/>
</dbReference>
<dbReference type="PANTHER" id="PTHR24320:SF148">
    <property type="entry name" value="NAD(P)-BINDING ROSSMANN-FOLD SUPERFAMILY PROTEIN"/>
    <property type="match status" value="1"/>
</dbReference>
<organism evidence="3 4">
    <name type="scientific">Symbiochloris irregularis</name>
    <dbReference type="NCBI Taxonomy" id="706552"/>
    <lineage>
        <taxon>Eukaryota</taxon>
        <taxon>Viridiplantae</taxon>
        <taxon>Chlorophyta</taxon>
        <taxon>core chlorophytes</taxon>
        <taxon>Trebouxiophyceae</taxon>
        <taxon>Trebouxiales</taxon>
        <taxon>Trebouxiaceae</taxon>
        <taxon>Symbiochloris</taxon>
    </lineage>
</organism>
<keyword evidence="4" id="KW-1185">Reference proteome</keyword>
<proteinExistence type="inferred from homology"/>
<evidence type="ECO:0000313" key="4">
    <source>
        <dbReference type="Proteomes" id="UP001465755"/>
    </source>
</evidence>